<dbReference type="Gene3D" id="2.40.128.270">
    <property type="match status" value="2"/>
</dbReference>
<dbReference type="AlphaFoldDB" id="A0A4R7CY90"/>
<keyword evidence="1" id="KW-0732">Signal</keyword>
<dbReference type="InterPro" id="IPR053147">
    <property type="entry name" value="Hsp_HslJ-like"/>
</dbReference>
<evidence type="ECO:0000256" key="1">
    <source>
        <dbReference type="SAM" id="SignalP"/>
    </source>
</evidence>
<dbReference type="Proteomes" id="UP000294752">
    <property type="component" value="Unassembled WGS sequence"/>
</dbReference>
<gene>
    <name evidence="3" type="ORF">B0I21_108144</name>
</gene>
<keyword evidence="4" id="KW-1185">Reference proteome</keyword>
<sequence length="262" mass="28941">MKFLHVFLLVAIAALLGSCAARKSSESSQHVQMSLLDVRWRLVELDGKAVPETVNGKMPYLELSTKEGRYSATGGCNGIGGEYKLSKNNGIQFTRGMSTMMACENMDIEKGLGHVFEQANRYQQEDDMLVVKKGNAVLAKFARIKNTTAGADDLNGNWELDYLLDSGSSFDSLYANRRPTISFDVAEKKVNGNSSCNNFFGTFEIQGNKLNFGPLGSTKMACPGDGEKVFFNSLEKVATYAVHDDKLVMIMGDIVVMRWKRK</sequence>
<dbReference type="EMBL" id="SNZV01000008">
    <property type="protein sequence ID" value="TDS11084.1"/>
    <property type="molecule type" value="Genomic_DNA"/>
</dbReference>
<dbReference type="Pfam" id="PF03724">
    <property type="entry name" value="META"/>
    <property type="match status" value="2"/>
</dbReference>
<feature type="domain" description="DUF306" evidence="2">
    <location>
        <begin position="173"/>
        <end position="253"/>
    </location>
</feature>
<dbReference type="PANTHER" id="PTHR35535:SF2">
    <property type="entry name" value="DUF306 DOMAIN-CONTAINING PROTEIN"/>
    <property type="match status" value="1"/>
</dbReference>
<proteinExistence type="predicted"/>
<accession>A0A4R7CY90</accession>
<feature type="signal peptide" evidence="1">
    <location>
        <begin position="1"/>
        <end position="23"/>
    </location>
</feature>
<evidence type="ECO:0000259" key="2">
    <source>
        <dbReference type="Pfam" id="PF03724"/>
    </source>
</evidence>
<name>A0A4R7CY90_9SPHI</name>
<dbReference type="RefSeq" id="WP_133641517.1">
    <property type="nucleotide sequence ID" value="NZ_SNZV01000008.1"/>
</dbReference>
<reference evidence="3 4" key="1">
    <citation type="submission" date="2019-03" db="EMBL/GenBank/DDBJ databases">
        <title>Genomic Encyclopedia of Type Strains, Phase III (KMG-III): the genomes of soil and plant-associated and newly described type strains.</title>
        <authorList>
            <person name="Whitman W."/>
        </authorList>
    </citation>
    <scope>NUCLEOTIDE SEQUENCE [LARGE SCALE GENOMIC DNA]</scope>
    <source>
        <strain evidence="3 4">CGMCC 1.12801</strain>
    </source>
</reference>
<feature type="domain" description="DUF306" evidence="2">
    <location>
        <begin position="36"/>
        <end position="139"/>
    </location>
</feature>
<feature type="chain" id="PRO_5020507059" evidence="1">
    <location>
        <begin position="24"/>
        <end position="262"/>
    </location>
</feature>
<dbReference type="PROSITE" id="PS51257">
    <property type="entry name" value="PROKAR_LIPOPROTEIN"/>
    <property type="match status" value="1"/>
</dbReference>
<keyword evidence="3" id="KW-0346">Stress response</keyword>
<organism evidence="3 4">
    <name type="scientific">Sphingobacterium paludis</name>
    <dbReference type="NCBI Taxonomy" id="1476465"/>
    <lineage>
        <taxon>Bacteria</taxon>
        <taxon>Pseudomonadati</taxon>
        <taxon>Bacteroidota</taxon>
        <taxon>Sphingobacteriia</taxon>
        <taxon>Sphingobacteriales</taxon>
        <taxon>Sphingobacteriaceae</taxon>
        <taxon>Sphingobacterium</taxon>
    </lineage>
</organism>
<comment type="caution">
    <text evidence="3">The sequence shown here is derived from an EMBL/GenBank/DDBJ whole genome shotgun (WGS) entry which is preliminary data.</text>
</comment>
<evidence type="ECO:0000313" key="3">
    <source>
        <dbReference type="EMBL" id="TDS11084.1"/>
    </source>
</evidence>
<evidence type="ECO:0000313" key="4">
    <source>
        <dbReference type="Proteomes" id="UP000294752"/>
    </source>
</evidence>
<dbReference type="InterPro" id="IPR005184">
    <property type="entry name" value="DUF306_Meta_HslJ"/>
</dbReference>
<dbReference type="PANTHER" id="PTHR35535">
    <property type="entry name" value="HEAT SHOCK PROTEIN HSLJ"/>
    <property type="match status" value="1"/>
</dbReference>
<dbReference type="InterPro" id="IPR038670">
    <property type="entry name" value="HslJ-like_sf"/>
</dbReference>
<dbReference type="OrthoDB" id="880459at2"/>
<protein>
    <submittedName>
        <fullName evidence="3">Heat shock protein HslJ</fullName>
    </submittedName>
</protein>